<name>A0A933EA73_UNCTE</name>
<keyword evidence="3" id="KW-0378">Hydrolase</keyword>
<dbReference type="Gene3D" id="3.40.50.1820">
    <property type="entry name" value="alpha/beta hydrolase"/>
    <property type="match status" value="1"/>
</dbReference>
<feature type="region of interest" description="Disordered" evidence="1">
    <location>
        <begin position="324"/>
        <end position="358"/>
    </location>
</feature>
<dbReference type="AlphaFoldDB" id="A0A933EA73"/>
<accession>A0A933EA73</accession>
<dbReference type="PANTHER" id="PTHR22946">
    <property type="entry name" value="DIENELACTONE HYDROLASE DOMAIN-CONTAINING PROTEIN-RELATED"/>
    <property type="match status" value="1"/>
</dbReference>
<dbReference type="SUPFAM" id="SSF53474">
    <property type="entry name" value="alpha/beta-Hydrolases"/>
    <property type="match status" value="1"/>
</dbReference>
<dbReference type="InterPro" id="IPR050261">
    <property type="entry name" value="FrsA_esterase"/>
</dbReference>
<dbReference type="GO" id="GO:0016787">
    <property type="term" value="F:hydrolase activity"/>
    <property type="evidence" value="ECO:0007669"/>
    <property type="project" value="UniProtKB-KW"/>
</dbReference>
<dbReference type="PANTHER" id="PTHR22946:SF0">
    <property type="entry name" value="DIENELACTONE HYDROLASE DOMAIN-CONTAINING PROTEIN"/>
    <property type="match status" value="1"/>
</dbReference>
<dbReference type="InterPro" id="IPR002925">
    <property type="entry name" value="Dienelactn_hydro"/>
</dbReference>
<dbReference type="Pfam" id="PF01738">
    <property type="entry name" value="DLH"/>
    <property type="match status" value="1"/>
</dbReference>
<organism evidence="3 4">
    <name type="scientific">Tectimicrobiota bacterium</name>
    <dbReference type="NCBI Taxonomy" id="2528274"/>
    <lineage>
        <taxon>Bacteria</taxon>
        <taxon>Pseudomonadati</taxon>
        <taxon>Nitrospinota/Tectimicrobiota group</taxon>
        <taxon>Candidatus Tectimicrobiota</taxon>
    </lineage>
</organism>
<evidence type="ECO:0000313" key="3">
    <source>
        <dbReference type="EMBL" id="MBI4252310.1"/>
    </source>
</evidence>
<dbReference type="EMBL" id="JACQRX010000330">
    <property type="protein sequence ID" value="MBI4252310.1"/>
    <property type="molecule type" value="Genomic_DNA"/>
</dbReference>
<protein>
    <submittedName>
        <fullName evidence="3">Dienelactone hydrolase family protein</fullName>
    </submittedName>
</protein>
<comment type="caution">
    <text evidence="3">The sequence shown here is derived from an EMBL/GenBank/DDBJ whole genome shotgun (WGS) entry which is preliminary data.</text>
</comment>
<evidence type="ECO:0000256" key="1">
    <source>
        <dbReference type="SAM" id="MobiDB-lite"/>
    </source>
</evidence>
<dbReference type="Proteomes" id="UP000752292">
    <property type="component" value="Unassembled WGS sequence"/>
</dbReference>
<reference evidence="3" key="1">
    <citation type="submission" date="2020-07" db="EMBL/GenBank/DDBJ databases">
        <title>Huge and variable diversity of episymbiotic CPR bacteria and DPANN archaea in groundwater ecosystems.</title>
        <authorList>
            <person name="He C.Y."/>
            <person name="Keren R."/>
            <person name="Whittaker M."/>
            <person name="Farag I.F."/>
            <person name="Doudna J."/>
            <person name="Cate J.H.D."/>
            <person name="Banfield J.F."/>
        </authorList>
    </citation>
    <scope>NUCLEOTIDE SEQUENCE</scope>
    <source>
        <strain evidence="3">NC_groundwater_1370_Ag_S-0.2um_69_93</strain>
    </source>
</reference>
<dbReference type="InterPro" id="IPR029058">
    <property type="entry name" value="AB_hydrolase_fold"/>
</dbReference>
<feature type="domain" description="Dienelactone hydrolase" evidence="2">
    <location>
        <begin position="67"/>
        <end position="290"/>
    </location>
</feature>
<evidence type="ECO:0000259" key="2">
    <source>
        <dbReference type="Pfam" id="PF01738"/>
    </source>
</evidence>
<proteinExistence type="predicted"/>
<gene>
    <name evidence="3" type="ORF">HY618_07610</name>
</gene>
<evidence type="ECO:0000313" key="4">
    <source>
        <dbReference type="Proteomes" id="UP000752292"/>
    </source>
</evidence>
<sequence>MGIHASASRSSLTRRAARWLSLLAAPLLAGGCVFLPPAEIAQLAPRPRHGAGLSPYRYPGAEGRPIEGFLALPSGPAAPARSPCLLFLHGQIGFWRSYRPYALQLARLGYGVLYINYYSARVVNLKEGTRPFEERVARLRLLLEDMARGVDALAAHPRCDPGGVTVVGFSLGGSYAFHVAALRPRKVAAIVSFYGGYRFEPLMDTWDIRLAYLFADEDGRRWHQWFARQDPLSLIGKIRAPVLLLHGRKDTWIPSRQATEYLEALQGRGIPADLALLPEANHDFMFSFNPSAGQRAVGHLVNFLERRVLASLRMGCSPGGYGALPPCPESVPAQTASQPGNRGASPILHSDPAPDPRP</sequence>